<reference evidence="5 6" key="1">
    <citation type="journal article" date="2018" name="Mol. Biol. Evol.">
        <title>Broad Genomic Sampling Reveals a Smut Pathogenic Ancestry of the Fungal Clade Ustilaginomycotina.</title>
        <authorList>
            <person name="Kijpornyongpan T."/>
            <person name="Mondo S.J."/>
            <person name="Barry K."/>
            <person name="Sandor L."/>
            <person name="Lee J."/>
            <person name="Lipzen A."/>
            <person name="Pangilinan J."/>
            <person name="LaButti K."/>
            <person name="Hainaut M."/>
            <person name="Henrissat B."/>
            <person name="Grigoriev I.V."/>
            <person name="Spatafora J.W."/>
            <person name="Aime M.C."/>
        </authorList>
    </citation>
    <scope>NUCLEOTIDE SEQUENCE [LARGE SCALE GENOMIC DNA]</scope>
    <source>
        <strain evidence="5 6">MCA 4186</strain>
    </source>
</reference>
<dbReference type="PANTHER" id="PTHR35859">
    <property type="entry name" value="NONSELECTIVE CATION CHANNEL PROTEIN"/>
    <property type="match status" value="1"/>
</dbReference>
<feature type="transmembrane region" description="Helical" evidence="2">
    <location>
        <begin position="334"/>
        <end position="354"/>
    </location>
</feature>
<dbReference type="GeneID" id="37270102"/>
<evidence type="ECO:0000313" key="6">
    <source>
        <dbReference type="Proteomes" id="UP000245946"/>
    </source>
</evidence>
<dbReference type="AlphaFoldDB" id="A0A316Z7B6"/>
<sequence length="875" mass="93710">MSMRNTARAASAAGATAAGSSSSSSSSPQRRRSEHSASRARARPASASASAAAHAGAMPASGAETTAADAGVPDSQLAQGDGGETDPLLETGAQSDSDSLALRCRRVSIYPMAHLIRRDIRGMIDTALSFDELHSVDVNFTVVRPLALKYARAQSIAIIYTLLLVRCHFASEAERDLAFASVNATRASLCELLAIKLLRTFSRDGLELVTALTAPFDAFSGAPSAPSQAFAASSALDLAIASSAKRLLSCALVQRVANGIWDGRVVVCSVASHAIVDDSYKQRPLAIYDLSKAPFLDHYRLRVPKIRAIIEGANFMLLCAFYVLALRQKGTSHWTGWETVFVIWVLGFALDEVAQLREHGYKVYTASLYNLLDAFFCAIAFTYLGIRLAALSQLHPGAAPDERSALAFDVLAVAAVLLFPRVVATLVAQDSVMLLALKAMVADFVFFMALAAVCFSGFAYAFYSLNDAFTLREILWIMLKVWFGNSYVGFDAAAQISEVFGPGLMVLFAVLANTLLLTGLISLLSNTYSVVAASATEEVLYQHACKTMAGITSDALFSYPPPLNLLALAIVLPASWVLSPRWTHKLNVALIRTTSLPILLLIRVTSRQGFRDGLELTTSRASRAMAWLPRRGKGEQDLVDALFARAPASDDDNDETHMPASARGTFRGQEEEEEHEEPPHARQETSASPPRTPARGSAQTAGYGSTSTTHSSMQQQQRQQQQEAAVHRSRVDDSSTHQPPASAPAGPARASDAHSRPASSAMARGLGTLSSPLARFFSSSNGALARRAAVVAHSSEERSGSTLDAQSSAASASAASRFSGLPIDTCSAFEEQGTASGAGLQNELLHAVMERLELHEKRSKRIEELLLRLVDRDGE</sequence>
<dbReference type="EMBL" id="KZ819294">
    <property type="protein sequence ID" value="PWN97667.1"/>
    <property type="molecule type" value="Genomic_DNA"/>
</dbReference>
<feature type="transmembrane region" description="Helical" evidence="2">
    <location>
        <begin position="562"/>
        <end position="579"/>
    </location>
</feature>
<keyword evidence="6" id="KW-1185">Reference proteome</keyword>
<dbReference type="Pfam" id="PF23317">
    <property type="entry name" value="YVC1_C"/>
    <property type="match status" value="1"/>
</dbReference>
<evidence type="ECO:0008006" key="7">
    <source>
        <dbReference type="Google" id="ProtNLM"/>
    </source>
</evidence>
<accession>A0A316Z7B6</accession>
<dbReference type="InterPro" id="IPR056337">
    <property type="entry name" value="LHD_YVC1"/>
</dbReference>
<keyword evidence="2" id="KW-0812">Transmembrane</keyword>
<dbReference type="PANTHER" id="PTHR35859:SF6">
    <property type="entry name" value="ION TRANSPORT DOMAIN-CONTAINING PROTEIN"/>
    <property type="match status" value="1"/>
</dbReference>
<keyword evidence="2" id="KW-1133">Transmembrane helix</keyword>
<evidence type="ECO:0000313" key="5">
    <source>
        <dbReference type="EMBL" id="PWN97667.1"/>
    </source>
</evidence>
<evidence type="ECO:0000256" key="2">
    <source>
        <dbReference type="SAM" id="Phobius"/>
    </source>
</evidence>
<dbReference type="Pfam" id="PF23190">
    <property type="entry name" value="LHD_TRPY1"/>
    <property type="match status" value="1"/>
</dbReference>
<feature type="transmembrane region" description="Helical" evidence="2">
    <location>
        <begin position="366"/>
        <end position="386"/>
    </location>
</feature>
<feature type="transmembrane region" description="Helical" evidence="2">
    <location>
        <begin position="504"/>
        <end position="524"/>
    </location>
</feature>
<feature type="transmembrane region" description="Helical" evidence="2">
    <location>
        <begin position="440"/>
        <end position="462"/>
    </location>
</feature>
<feature type="transmembrane region" description="Helical" evidence="2">
    <location>
        <begin position="406"/>
        <end position="428"/>
    </location>
</feature>
<gene>
    <name evidence="5" type="ORF">FA09DRAFT_330328</name>
</gene>
<name>A0A316Z7B6_9BASI</name>
<feature type="compositionally biased region" description="Basic residues" evidence="1">
    <location>
        <begin position="29"/>
        <end position="42"/>
    </location>
</feature>
<feature type="region of interest" description="Disordered" evidence="1">
    <location>
        <begin position="1"/>
        <end position="92"/>
    </location>
</feature>
<feature type="compositionally biased region" description="Polar residues" evidence="1">
    <location>
        <begin position="697"/>
        <end position="713"/>
    </location>
</feature>
<evidence type="ECO:0000259" key="3">
    <source>
        <dbReference type="Pfam" id="PF23190"/>
    </source>
</evidence>
<proteinExistence type="predicted"/>
<feature type="domain" description="YVC1 N-terminal linker helical" evidence="3">
    <location>
        <begin position="112"/>
        <end position="282"/>
    </location>
</feature>
<organism evidence="5 6">
    <name type="scientific">Tilletiopsis washingtonensis</name>
    <dbReference type="NCBI Taxonomy" id="58919"/>
    <lineage>
        <taxon>Eukaryota</taxon>
        <taxon>Fungi</taxon>
        <taxon>Dikarya</taxon>
        <taxon>Basidiomycota</taxon>
        <taxon>Ustilaginomycotina</taxon>
        <taxon>Exobasidiomycetes</taxon>
        <taxon>Entylomatales</taxon>
        <taxon>Entylomatales incertae sedis</taxon>
        <taxon>Tilletiopsis</taxon>
    </lineage>
</organism>
<dbReference type="InterPro" id="IPR056336">
    <property type="entry name" value="YVC1_C"/>
</dbReference>
<evidence type="ECO:0000259" key="4">
    <source>
        <dbReference type="Pfam" id="PF23317"/>
    </source>
</evidence>
<feature type="domain" description="Calcium channel YVC1-like C-terminal transmembrane" evidence="4">
    <location>
        <begin position="315"/>
        <end position="605"/>
    </location>
</feature>
<feature type="compositionally biased region" description="Low complexity" evidence="1">
    <location>
        <begin position="1"/>
        <end position="27"/>
    </location>
</feature>
<feature type="region of interest" description="Disordered" evidence="1">
    <location>
        <begin position="646"/>
        <end position="762"/>
    </location>
</feature>
<feature type="compositionally biased region" description="Low complexity" evidence="1">
    <location>
        <begin position="43"/>
        <end position="64"/>
    </location>
</feature>
<dbReference type="OrthoDB" id="2373987at2759"/>
<dbReference type="RefSeq" id="XP_025597946.1">
    <property type="nucleotide sequence ID" value="XM_025742558.1"/>
</dbReference>
<feature type="compositionally biased region" description="Low complexity" evidence="1">
    <location>
        <begin position="739"/>
        <end position="750"/>
    </location>
</feature>
<feature type="compositionally biased region" description="Basic and acidic residues" evidence="1">
    <location>
        <begin position="725"/>
        <end position="735"/>
    </location>
</feature>
<dbReference type="Proteomes" id="UP000245946">
    <property type="component" value="Unassembled WGS sequence"/>
</dbReference>
<evidence type="ECO:0000256" key="1">
    <source>
        <dbReference type="SAM" id="MobiDB-lite"/>
    </source>
</evidence>
<protein>
    <recommendedName>
        <fullName evidence="7">Ion transport domain-containing protein</fullName>
    </recommendedName>
</protein>
<dbReference type="STRING" id="58919.A0A316Z7B6"/>
<keyword evidence="2" id="KW-0472">Membrane</keyword>
<dbReference type="InterPro" id="IPR052971">
    <property type="entry name" value="TRP_calcium_channel"/>
</dbReference>